<organism evidence="2">
    <name type="scientific">Tanacetum cinerariifolium</name>
    <name type="common">Dalmatian daisy</name>
    <name type="synonym">Chrysanthemum cinerariifolium</name>
    <dbReference type="NCBI Taxonomy" id="118510"/>
    <lineage>
        <taxon>Eukaryota</taxon>
        <taxon>Viridiplantae</taxon>
        <taxon>Streptophyta</taxon>
        <taxon>Embryophyta</taxon>
        <taxon>Tracheophyta</taxon>
        <taxon>Spermatophyta</taxon>
        <taxon>Magnoliopsida</taxon>
        <taxon>eudicotyledons</taxon>
        <taxon>Gunneridae</taxon>
        <taxon>Pentapetalae</taxon>
        <taxon>asterids</taxon>
        <taxon>campanulids</taxon>
        <taxon>Asterales</taxon>
        <taxon>Asteraceae</taxon>
        <taxon>Asteroideae</taxon>
        <taxon>Anthemideae</taxon>
        <taxon>Anthemidinae</taxon>
        <taxon>Tanacetum</taxon>
    </lineage>
</organism>
<feature type="region of interest" description="Disordered" evidence="1">
    <location>
        <begin position="24"/>
        <end position="51"/>
    </location>
</feature>
<feature type="compositionally biased region" description="Basic and acidic residues" evidence="1">
    <location>
        <begin position="34"/>
        <end position="45"/>
    </location>
</feature>
<reference evidence="2" key="1">
    <citation type="journal article" date="2019" name="Sci. Rep.">
        <title>Draft genome of Tanacetum cinerariifolium, the natural source of mosquito coil.</title>
        <authorList>
            <person name="Yamashiro T."/>
            <person name="Shiraishi A."/>
            <person name="Satake H."/>
            <person name="Nakayama K."/>
        </authorList>
    </citation>
    <scope>NUCLEOTIDE SEQUENCE</scope>
</reference>
<sequence>MNFLYEISQQFKITSHVLRAPAINNPKGRVGSPEPHEENTDRRVDSSLNSEVSEDARETLFVGLGEGVATLKLDFTCCVLPKDKLRFAARQVAFCFKARCVLLQDSLRFASRHLAFCFKTLAFYFKARCVLLQSTLRFASRHAAFCFKTSCVLSQYSCDLSHGCTAFCLLLKTLSAFW</sequence>
<comment type="caution">
    <text evidence="2">The sequence shown here is derived from an EMBL/GenBank/DDBJ whole genome shotgun (WGS) entry which is preliminary data.</text>
</comment>
<evidence type="ECO:0000256" key="1">
    <source>
        <dbReference type="SAM" id="MobiDB-lite"/>
    </source>
</evidence>
<dbReference type="AlphaFoldDB" id="A0A699JYT6"/>
<dbReference type="EMBL" id="BKCJ010463611">
    <property type="protein sequence ID" value="GFA65888.1"/>
    <property type="molecule type" value="Genomic_DNA"/>
</dbReference>
<accession>A0A699JYT6</accession>
<proteinExistence type="predicted"/>
<name>A0A699JYT6_TANCI</name>
<gene>
    <name evidence="2" type="ORF">Tci_637860</name>
</gene>
<protein>
    <submittedName>
        <fullName evidence="2">Uncharacterized protein</fullName>
    </submittedName>
</protein>
<evidence type="ECO:0000313" key="2">
    <source>
        <dbReference type="EMBL" id="GFA65888.1"/>
    </source>
</evidence>